<sequence length="380" mass="40622">MSDNRTDWTRLAVSGVRALAPYEPGKPISELRREYGVSDVIKLASNESPLGPSPKALAAAREAVAEVHRYPDGNAFELKARLAAQHGVAPECITLGNGSNDVLALIAQAFLGPDRESVFSRHAFAVYPIVTQAAGAVARVAPALGGDSGQPHGHDLAAMQGLIGERTRVVFVANPNNPTGTWVGEGALRRFIEQVPTDVLVVVDEAYFEYARALSDDIPDASRWLDEFPNLIVSRTFSKAYGLAGLRVGYALSHPDVADLLNRVRQPFNCNGVAQAAALAALDDAAHLERSIALNTEQLRLMEQELQRMGLAALPSAGNFLCFDVGGGAQSVNEGLLRAGVIVRPVGGYELPGYLRVSVGLPEENRRFLDTLDQLITAPA</sequence>
<dbReference type="HAMAP" id="MF_01023">
    <property type="entry name" value="HisC_aminotrans_2"/>
    <property type="match status" value="1"/>
</dbReference>
<dbReference type="InterPro" id="IPR015421">
    <property type="entry name" value="PyrdxlP-dep_Trfase_major"/>
</dbReference>
<dbReference type="UniPathway" id="UPA00031">
    <property type="reaction ID" value="UER00012"/>
</dbReference>
<dbReference type="InterPro" id="IPR015424">
    <property type="entry name" value="PyrdxlP-dep_Trfase"/>
</dbReference>
<feature type="modified residue" description="N6-(pyridoxal phosphate)lysine" evidence="9">
    <location>
        <position position="239"/>
    </location>
</feature>
<evidence type="ECO:0000256" key="9">
    <source>
        <dbReference type="HAMAP-Rule" id="MF_01023"/>
    </source>
</evidence>
<comment type="catalytic activity">
    <reaction evidence="8 9">
        <text>L-histidinol phosphate + 2-oxoglutarate = 3-(imidazol-4-yl)-2-oxopropyl phosphate + L-glutamate</text>
        <dbReference type="Rhea" id="RHEA:23744"/>
        <dbReference type="ChEBI" id="CHEBI:16810"/>
        <dbReference type="ChEBI" id="CHEBI:29985"/>
        <dbReference type="ChEBI" id="CHEBI:57766"/>
        <dbReference type="ChEBI" id="CHEBI:57980"/>
        <dbReference type="EC" id="2.6.1.9"/>
    </reaction>
</comment>
<evidence type="ECO:0000313" key="11">
    <source>
        <dbReference type="EMBL" id="RLK48697.1"/>
    </source>
</evidence>
<dbReference type="EMBL" id="RCDA01000002">
    <property type="protein sequence ID" value="RLK48697.1"/>
    <property type="molecule type" value="Genomic_DNA"/>
</dbReference>
<evidence type="ECO:0000256" key="6">
    <source>
        <dbReference type="ARBA" id="ARBA00022679"/>
    </source>
</evidence>
<comment type="similarity">
    <text evidence="3 9">Belongs to the class-II pyridoxal-phosphate-dependent aminotransferase family. Histidinol-phosphate aminotransferase subfamily.</text>
</comment>
<evidence type="ECO:0000256" key="1">
    <source>
        <dbReference type="ARBA" id="ARBA00001933"/>
    </source>
</evidence>
<dbReference type="GO" id="GO:0000105">
    <property type="term" value="P:L-histidine biosynthetic process"/>
    <property type="evidence" value="ECO:0007669"/>
    <property type="project" value="UniProtKB-UniRule"/>
</dbReference>
<accession>A0A498C0V1</accession>
<dbReference type="InterPro" id="IPR015422">
    <property type="entry name" value="PyrdxlP-dep_Trfase_small"/>
</dbReference>
<protein>
    <recommendedName>
        <fullName evidence="9">Histidinol-phosphate aminotransferase</fullName>
        <ecNumber evidence="9">2.6.1.9</ecNumber>
    </recommendedName>
    <alternativeName>
        <fullName evidence="9">Imidazole acetol-phosphate transaminase</fullName>
    </alternativeName>
</protein>
<dbReference type="PROSITE" id="PS00599">
    <property type="entry name" value="AA_TRANSFER_CLASS_2"/>
    <property type="match status" value="1"/>
</dbReference>
<dbReference type="InterPro" id="IPR050106">
    <property type="entry name" value="HistidinolP_aminotransfase"/>
</dbReference>
<dbReference type="PANTHER" id="PTHR43643:SF3">
    <property type="entry name" value="HISTIDINOL-PHOSPHATE AMINOTRANSFERASE"/>
    <property type="match status" value="1"/>
</dbReference>
<dbReference type="InterPro" id="IPR001917">
    <property type="entry name" value="Aminotrans_II_pyridoxalP_BS"/>
</dbReference>
<keyword evidence="7 9" id="KW-0663">Pyridoxal phosphate</keyword>
<feature type="domain" description="Aminotransferase class I/classII large" evidence="10">
    <location>
        <begin position="39"/>
        <end position="370"/>
    </location>
</feature>
<dbReference type="Gene3D" id="3.90.1150.10">
    <property type="entry name" value="Aspartate Aminotransferase, domain 1"/>
    <property type="match status" value="1"/>
</dbReference>
<evidence type="ECO:0000256" key="5">
    <source>
        <dbReference type="ARBA" id="ARBA00022576"/>
    </source>
</evidence>
<keyword evidence="9" id="KW-0028">Amino-acid biosynthesis</keyword>
<reference evidence="11 12" key="1">
    <citation type="submission" date="2018-10" db="EMBL/GenBank/DDBJ databases">
        <title>Genomic Encyclopedia of Type Strains, Phase IV (KMG-IV): sequencing the most valuable type-strain genomes for metagenomic binning, comparative biology and taxonomic classification.</title>
        <authorList>
            <person name="Goeker M."/>
        </authorList>
    </citation>
    <scope>NUCLEOTIDE SEQUENCE [LARGE SCALE GENOMIC DNA]</scope>
    <source>
        <strain evidence="11 12">DSM 12769</strain>
    </source>
</reference>
<dbReference type="CDD" id="cd00609">
    <property type="entry name" value="AAT_like"/>
    <property type="match status" value="1"/>
</dbReference>
<dbReference type="GO" id="GO:0030170">
    <property type="term" value="F:pyridoxal phosphate binding"/>
    <property type="evidence" value="ECO:0007669"/>
    <property type="project" value="InterPro"/>
</dbReference>
<evidence type="ECO:0000256" key="4">
    <source>
        <dbReference type="ARBA" id="ARBA00011738"/>
    </source>
</evidence>
<dbReference type="Pfam" id="PF00155">
    <property type="entry name" value="Aminotran_1_2"/>
    <property type="match status" value="1"/>
</dbReference>
<dbReference type="AlphaFoldDB" id="A0A498C0V1"/>
<dbReference type="GO" id="GO:0004400">
    <property type="term" value="F:histidinol-phosphate transaminase activity"/>
    <property type="evidence" value="ECO:0007669"/>
    <property type="project" value="UniProtKB-UniRule"/>
</dbReference>
<dbReference type="EC" id="2.6.1.9" evidence="9"/>
<gene>
    <name evidence="9" type="primary">hisC</name>
    <name evidence="11" type="ORF">DFR31_1808</name>
</gene>
<comment type="subunit">
    <text evidence="4 9">Homodimer.</text>
</comment>
<evidence type="ECO:0000259" key="10">
    <source>
        <dbReference type="Pfam" id="PF00155"/>
    </source>
</evidence>
<dbReference type="OrthoDB" id="9813612at2"/>
<comment type="pathway">
    <text evidence="2 9">Amino-acid biosynthesis; L-histidine biosynthesis; L-histidine from 5-phospho-alpha-D-ribose 1-diphosphate: step 7/9.</text>
</comment>
<comment type="caution">
    <text evidence="11">The sequence shown here is derived from an EMBL/GenBank/DDBJ whole genome shotgun (WGS) entry which is preliminary data.</text>
</comment>
<organism evidence="11 12">
    <name type="scientific">Alkalispirillum mobile</name>
    <dbReference type="NCBI Taxonomy" id="85925"/>
    <lineage>
        <taxon>Bacteria</taxon>
        <taxon>Pseudomonadati</taxon>
        <taxon>Pseudomonadota</taxon>
        <taxon>Gammaproteobacteria</taxon>
        <taxon>Chromatiales</taxon>
        <taxon>Ectothiorhodospiraceae</taxon>
        <taxon>Alkalispirillum</taxon>
    </lineage>
</organism>
<dbReference type="InterPro" id="IPR004839">
    <property type="entry name" value="Aminotransferase_I/II_large"/>
</dbReference>
<dbReference type="NCBIfam" id="TIGR01141">
    <property type="entry name" value="hisC"/>
    <property type="match status" value="1"/>
</dbReference>
<dbReference type="SUPFAM" id="SSF53383">
    <property type="entry name" value="PLP-dependent transferases"/>
    <property type="match status" value="1"/>
</dbReference>
<evidence type="ECO:0000256" key="2">
    <source>
        <dbReference type="ARBA" id="ARBA00005011"/>
    </source>
</evidence>
<name>A0A498C0V1_9GAMM</name>
<dbReference type="Proteomes" id="UP000275461">
    <property type="component" value="Unassembled WGS sequence"/>
</dbReference>
<evidence type="ECO:0000256" key="8">
    <source>
        <dbReference type="ARBA" id="ARBA00047481"/>
    </source>
</evidence>
<keyword evidence="12" id="KW-1185">Reference proteome</keyword>
<dbReference type="RefSeq" id="WP_121442342.1">
    <property type="nucleotide sequence ID" value="NZ_RCDA01000002.1"/>
</dbReference>
<dbReference type="InterPro" id="IPR005861">
    <property type="entry name" value="HisP_aminotrans"/>
</dbReference>
<dbReference type="Gene3D" id="3.40.640.10">
    <property type="entry name" value="Type I PLP-dependent aspartate aminotransferase-like (Major domain)"/>
    <property type="match status" value="1"/>
</dbReference>
<keyword evidence="6 9" id="KW-0808">Transferase</keyword>
<evidence type="ECO:0000313" key="12">
    <source>
        <dbReference type="Proteomes" id="UP000275461"/>
    </source>
</evidence>
<keyword evidence="9" id="KW-0368">Histidine biosynthesis</keyword>
<comment type="cofactor">
    <cofactor evidence="1 9">
        <name>pyridoxal 5'-phosphate</name>
        <dbReference type="ChEBI" id="CHEBI:597326"/>
    </cofactor>
</comment>
<dbReference type="PANTHER" id="PTHR43643">
    <property type="entry name" value="HISTIDINOL-PHOSPHATE AMINOTRANSFERASE 2"/>
    <property type="match status" value="1"/>
</dbReference>
<proteinExistence type="inferred from homology"/>
<evidence type="ECO:0000256" key="3">
    <source>
        <dbReference type="ARBA" id="ARBA00007970"/>
    </source>
</evidence>
<keyword evidence="5 9" id="KW-0032">Aminotransferase</keyword>
<evidence type="ECO:0000256" key="7">
    <source>
        <dbReference type="ARBA" id="ARBA00022898"/>
    </source>
</evidence>